<accession>S0A031</accession>
<organism evidence="2 3">
    <name type="scientific">Cellulophaga phage phi38:1</name>
    <dbReference type="NCBI Taxonomy" id="1327977"/>
    <lineage>
        <taxon>Viruses</taxon>
        <taxon>Duplodnaviria</taxon>
        <taxon>Heunggongvirae</taxon>
        <taxon>Uroviricota</taxon>
        <taxon>Caudoviricetes</taxon>
        <taxon>Pervagoviridae</taxon>
        <taxon>Callevirus</taxon>
        <taxon>Callevirus phi38una</taxon>
    </lineage>
</organism>
<sequence length="549" mass="59689">MAGKGTYAAYKELTPIKEDFGELAKAGNANKAAQITADAEAKAARQKRKAELTDSFKTDYATLTDVITNTKSIDQAFARGINSARDEMGSLYKEMQSNPTMANNVDVQLKVQNLKRFSKNLAEASKMYTEYGASVAAGVQDGTLSSWMEGTLNQLDSVFRQTNLDIKVDSRGNAIALTYKVDSEGEPVLDEDGEKIVEEINLSEILDGRGLEEQISEYKISEEAQKIGKDLGKREEKKPDGSFSHYSKQAWEDIEGDARGLVRGYIGTAKNPTPIAKSIWSDTLGKDKTELTEADMQEIEDTYLNTIKTFYDVKDEREVNVSARTSAANSIRTADTADKDRAAKGSTGGSGGVEVRTTEDGEIIKDGITGVSGDLGGASTSFTMPKLDETGKKTSVVLGTKGDETDVKVLHLTDAGKIVYEGAKYVGKTSGKSISAFDVREGKLSEEVVTKEVGGGVNPKDANDIARQIYSEEKGRKLKNAGELKEYLENKEKAYKEGRNTSKGKDESKAAKPARSTISMSEIEDRVKGSGYTVKEYIKLLKEKGVDVK</sequence>
<protein>
    <submittedName>
        <fullName evidence="2">Structural protein</fullName>
    </submittedName>
</protein>
<feature type="region of interest" description="Disordered" evidence="1">
    <location>
        <begin position="326"/>
        <end position="356"/>
    </location>
</feature>
<dbReference type="RefSeq" id="YP_008241481.1">
    <property type="nucleotide sequence ID" value="NC_021796.1"/>
</dbReference>
<dbReference type="Proteomes" id="UP000014715">
    <property type="component" value="Segment"/>
</dbReference>
<name>S0A031_9CAUD</name>
<dbReference type="KEGG" id="vg:16796787"/>
<keyword evidence="3" id="KW-1185">Reference proteome</keyword>
<evidence type="ECO:0000313" key="2">
    <source>
        <dbReference type="EMBL" id="AGO48130.1"/>
    </source>
</evidence>
<evidence type="ECO:0000313" key="3">
    <source>
        <dbReference type="Proteomes" id="UP000014715"/>
    </source>
</evidence>
<dbReference type="GeneID" id="16796787"/>
<reference evidence="3" key="2">
    <citation type="submission" date="2013-03" db="EMBL/GenBank/DDBJ databases">
        <title>The Cellulophaga phages: a novel, diverse, and globally ubiquitous model system.</title>
        <authorList>
            <person name="Holmfeldt K."/>
            <person name="Solonenko N."/>
            <person name="Shah M."/>
            <person name="Corrier K."/>
            <person name="Riemann L."/>
            <person name="VerBerkmoes N.C."/>
            <person name="Sullivan M.B."/>
        </authorList>
    </citation>
    <scope>NUCLEOTIDE SEQUENCE [LARGE SCALE GENOMIC DNA]</scope>
</reference>
<evidence type="ECO:0000256" key="1">
    <source>
        <dbReference type="SAM" id="MobiDB-lite"/>
    </source>
</evidence>
<feature type="region of interest" description="Disordered" evidence="1">
    <location>
        <begin position="495"/>
        <end position="523"/>
    </location>
</feature>
<feature type="compositionally biased region" description="Basic and acidic residues" evidence="1">
    <location>
        <begin position="495"/>
        <end position="510"/>
    </location>
</feature>
<gene>
    <name evidence="2" type="ORF">Phi38:1_gp100</name>
</gene>
<dbReference type="EMBL" id="KC821614">
    <property type="protein sequence ID" value="AGO48130.1"/>
    <property type="molecule type" value="Genomic_DNA"/>
</dbReference>
<proteinExistence type="predicted"/>
<reference evidence="2 3" key="1">
    <citation type="journal article" date="2013" name="Proc. Natl. Acad. Sci. U.S.A.">
        <title>Twelve previously unknown phage genera are ubiquitous in global oceans.</title>
        <authorList>
            <person name="Holmfeldt K."/>
            <person name="Solonenko N."/>
            <person name="Shah M."/>
            <person name="Corrier K."/>
            <person name="Riemann L."/>
            <person name="Verberkmoes N.C."/>
            <person name="Sullivan M.B."/>
        </authorList>
    </citation>
    <scope>NUCLEOTIDE SEQUENCE [LARGE SCALE GENOMIC DNA]</scope>
    <source>
        <strain evidence="2">Phi38:1</strain>
    </source>
</reference>